<keyword evidence="1" id="KW-0812">Transmembrane</keyword>
<feature type="transmembrane region" description="Helical" evidence="1">
    <location>
        <begin position="470"/>
        <end position="491"/>
    </location>
</feature>
<comment type="caution">
    <text evidence="2">The sequence shown here is derived from an EMBL/GenBank/DDBJ whole genome shotgun (WGS) entry which is preliminary data.</text>
</comment>
<keyword evidence="3" id="KW-1185">Reference proteome</keyword>
<protein>
    <submittedName>
        <fullName evidence="2">Uncharacterized protein</fullName>
    </submittedName>
</protein>
<keyword evidence="1" id="KW-0472">Membrane</keyword>
<reference evidence="2 3" key="1">
    <citation type="submission" date="2015-08" db="EMBL/GenBank/DDBJ databases">
        <title>Next Generation Sequencing and Analysis of the Genome of Puccinia sorghi L Schw, the Causal Agent of Maize Common Rust.</title>
        <authorList>
            <person name="Rochi L."/>
            <person name="Burguener G."/>
            <person name="Darino M."/>
            <person name="Turjanski A."/>
            <person name="Kreff E."/>
            <person name="Dieguez M.J."/>
            <person name="Sacco F."/>
        </authorList>
    </citation>
    <scope>NUCLEOTIDE SEQUENCE [LARGE SCALE GENOMIC DNA]</scope>
    <source>
        <strain evidence="2 3">RO10H11247</strain>
    </source>
</reference>
<sequence>MCPSGSHSLSSPTKARLLNRAGRGSSMPKHAAISVQNAHDKKCEYEAHVTYQQLRSKQCRRSITWCKQVEPEGFHPQWHLGYVSHFFLNEMNRITMAFRRKEFSCVLKFSKCASLLEMKTLDCVRSSWFVLQLGLIGAATFVPGHPSPATCAPHLAGLLRSHNPPKHLRMKLIFCALISYATIFGVSAQTYNFKSVNFVCNQSPYLNGWCGRPLAGSSISLAMAPAGDTPSGSFDCTSLSSSMSFCCSPGVLTLLFNLDSLRQKQGKIFASIELFLHPTQHHFRCEDMPKKLSQVPSAEEGLAAKRPTLAGEESPNFFIFLSFPIVSSPFCSCRKLSFVFPPIIFSPFGHTMIFNAYTQQKGLEVRSPVPPQLSPAIPIEFGSGLAGLNTYDNCFSCFPAKQMSLDFCKINIHNNLQFLRNCDMILYTVFFILFFPKYSCIKDPIFRARRVGSNFNSTGNFDEEIVPFPLLFADLFFCCNPFFILIIAILIDFPIGEVGSLLNVGCINPLCDPFLKIIMSSPKNDYRTIKISNDNKIIIDNYTPSHMIQKGKKILNLSLNIKRTVIVLRKIM</sequence>
<feature type="transmembrane region" description="Helical" evidence="1">
    <location>
        <begin position="424"/>
        <end position="441"/>
    </location>
</feature>
<evidence type="ECO:0000256" key="1">
    <source>
        <dbReference type="SAM" id="Phobius"/>
    </source>
</evidence>
<dbReference type="EMBL" id="LAVV01009183">
    <property type="protein sequence ID" value="KNZ51045.1"/>
    <property type="molecule type" value="Genomic_DNA"/>
</dbReference>
<evidence type="ECO:0000313" key="2">
    <source>
        <dbReference type="EMBL" id="KNZ51045.1"/>
    </source>
</evidence>
<accession>A0A0L6UT55</accession>
<proteinExistence type="predicted"/>
<gene>
    <name evidence="2" type="ORF">VP01_4112g2</name>
</gene>
<dbReference type="VEuPathDB" id="FungiDB:VP01_4112g2"/>
<name>A0A0L6UT55_9BASI</name>
<dbReference type="AlphaFoldDB" id="A0A0L6UT55"/>
<dbReference type="Proteomes" id="UP000037035">
    <property type="component" value="Unassembled WGS sequence"/>
</dbReference>
<organism evidence="2 3">
    <name type="scientific">Puccinia sorghi</name>
    <dbReference type="NCBI Taxonomy" id="27349"/>
    <lineage>
        <taxon>Eukaryota</taxon>
        <taxon>Fungi</taxon>
        <taxon>Dikarya</taxon>
        <taxon>Basidiomycota</taxon>
        <taxon>Pucciniomycotina</taxon>
        <taxon>Pucciniomycetes</taxon>
        <taxon>Pucciniales</taxon>
        <taxon>Pucciniaceae</taxon>
        <taxon>Puccinia</taxon>
    </lineage>
</organism>
<evidence type="ECO:0000313" key="3">
    <source>
        <dbReference type="Proteomes" id="UP000037035"/>
    </source>
</evidence>
<keyword evidence="1" id="KW-1133">Transmembrane helix</keyword>